<sequence length="965" mass="109841">YRDDYLEALMVMDGRGRSQDKCAGCANVSLYRCKDCTHGPMWCQSCLVTRHRQNPLHVIEKWTGTYFACSSLKELGLRVQLGHGPGQPCSAFKAGSKDFVVIHTNGIHTIHLEFCRCNSVPKHMQLLQIGWYPATPLRPQTCATMEVLRFFQTLNLQGKTSGHGFYRSLVYLTDSTGLHPPPDRLESFMLMVREWRHLKMLKRAGRAYDPGRISSTAPGSLAVPCRACPNPEMNLLPGWDSEDIAPEKRFLYMLILAMDANFRLRSKLRGAVSDPVLNPGWAYFVDYTPYSEFVAKYVDEEEISTCVGFQALLNMLTKKSKGLRATGVGGVSCARHQMFRPLGMGDLQKGERYVVQCNMDFLVMSAITGLNLLMLMISYDVACQWFLRFFQRLRFLPVTLQIIPPMVIPVVPKFHLQSHEEKCHSEFSFNFAPGTGRTDGEGCERNWAELVGQGPSTAEMLPGHRWETLDDCCGWVNWRKAMGLGNLLLKHMLLAIPQAIRTRNDFRRFNDRLHQSDPVELQAMEQELAEWVLDKKKTDPYRLPHATVTMDEIKLVLAEEAKERVEQGLGSIHQGVTASAFLFLGLLIENLQQALRVDIKGLRRQTLLQTTTVVERRTTLLKRFKRFRELQRVHMPGFDPAQHESNPAPINVEDFVLHMPSELTKARVRRFCPNGLADLEDRIRFAQATDALESLRHHLRTRSFANQFKIANVTGQIQNTRAREAQGRIDDKVRAAADEYRRARAALTKLRGPGTWDTSLRALNKADVRALNERELTQQEEDAANRVHKANGVVTELDMEHERRVQKVVSVGEGLRGPSWIWFTGVNIEGLNDPLTRKALRVEWAKAKARAEHWEFEVELVEEEMRRVLHFGKSKLQWWAEQLSRRSLDMSSAFAEGLSAYAAKQCAMEDDIIDTWGRKWSTVRSAAEPIVAGNTPDDSVDAYNGPEQVIELDFDDEDTDNELED</sequence>
<dbReference type="STRING" id="436010.A0A165Z3R8"/>
<protein>
    <recommendedName>
        <fullName evidence="2">CxC2-like cysteine cluster KDZ transposase-associated domain-containing protein</fullName>
    </recommendedName>
</protein>
<name>A0A165Z3R8_9AGAM</name>
<dbReference type="InterPro" id="IPR040521">
    <property type="entry name" value="KDZ"/>
</dbReference>
<dbReference type="OrthoDB" id="3257768at2759"/>
<dbReference type="PANTHER" id="PTHR33096:SF1">
    <property type="entry name" value="CXC1-LIKE CYSTEINE CLUSTER ASSOCIATED WITH KDZ TRANSPOSASES DOMAIN-CONTAINING PROTEIN"/>
    <property type="match status" value="1"/>
</dbReference>
<dbReference type="AlphaFoldDB" id="A0A165Z3R8"/>
<evidence type="ECO:0000313" key="3">
    <source>
        <dbReference type="EMBL" id="KZP10196.1"/>
    </source>
</evidence>
<evidence type="ECO:0000259" key="2">
    <source>
        <dbReference type="Pfam" id="PF18803"/>
    </source>
</evidence>
<gene>
    <name evidence="3" type="ORF">FIBSPDRAFT_758744</name>
</gene>
<reference evidence="3 4" key="1">
    <citation type="journal article" date="2016" name="Mol. Biol. Evol.">
        <title>Comparative Genomics of Early-Diverging Mushroom-Forming Fungi Provides Insights into the Origins of Lignocellulose Decay Capabilities.</title>
        <authorList>
            <person name="Nagy L.G."/>
            <person name="Riley R."/>
            <person name="Tritt A."/>
            <person name="Adam C."/>
            <person name="Daum C."/>
            <person name="Floudas D."/>
            <person name="Sun H."/>
            <person name="Yadav J.S."/>
            <person name="Pangilinan J."/>
            <person name="Larsson K.H."/>
            <person name="Matsuura K."/>
            <person name="Barry K."/>
            <person name="Labutti K."/>
            <person name="Kuo R."/>
            <person name="Ohm R.A."/>
            <person name="Bhattacharya S.S."/>
            <person name="Shirouzu T."/>
            <person name="Yoshinaga Y."/>
            <person name="Martin F.M."/>
            <person name="Grigoriev I.V."/>
            <person name="Hibbett D.S."/>
        </authorList>
    </citation>
    <scope>NUCLEOTIDE SEQUENCE [LARGE SCALE GENOMIC DNA]</scope>
    <source>
        <strain evidence="3 4">CBS 109695</strain>
    </source>
</reference>
<keyword evidence="4" id="KW-1185">Reference proteome</keyword>
<dbReference type="Pfam" id="PF18758">
    <property type="entry name" value="KDZ"/>
    <property type="match status" value="1"/>
</dbReference>
<feature type="compositionally biased region" description="Acidic residues" evidence="1">
    <location>
        <begin position="950"/>
        <end position="965"/>
    </location>
</feature>
<dbReference type="Proteomes" id="UP000076532">
    <property type="component" value="Unassembled WGS sequence"/>
</dbReference>
<dbReference type="EMBL" id="KV417684">
    <property type="protein sequence ID" value="KZP10196.1"/>
    <property type="molecule type" value="Genomic_DNA"/>
</dbReference>
<evidence type="ECO:0000313" key="4">
    <source>
        <dbReference type="Proteomes" id="UP000076532"/>
    </source>
</evidence>
<feature type="region of interest" description="Disordered" evidence="1">
    <location>
        <begin position="931"/>
        <end position="965"/>
    </location>
</feature>
<dbReference type="PANTHER" id="PTHR33096">
    <property type="entry name" value="CXC2 DOMAIN-CONTAINING PROTEIN"/>
    <property type="match status" value="1"/>
</dbReference>
<proteinExistence type="predicted"/>
<dbReference type="Pfam" id="PF18803">
    <property type="entry name" value="CxC2"/>
    <property type="match status" value="1"/>
</dbReference>
<feature type="non-terminal residue" evidence="3">
    <location>
        <position position="1"/>
    </location>
</feature>
<accession>A0A165Z3R8</accession>
<organism evidence="3 4">
    <name type="scientific">Athelia psychrophila</name>
    <dbReference type="NCBI Taxonomy" id="1759441"/>
    <lineage>
        <taxon>Eukaryota</taxon>
        <taxon>Fungi</taxon>
        <taxon>Dikarya</taxon>
        <taxon>Basidiomycota</taxon>
        <taxon>Agaricomycotina</taxon>
        <taxon>Agaricomycetes</taxon>
        <taxon>Agaricomycetidae</taxon>
        <taxon>Atheliales</taxon>
        <taxon>Atheliaceae</taxon>
        <taxon>Athelia</taxon>
    </lineage>
</organism>
<feature type="domain" description="CxC2-like cysteine cluster KDZ transposase-associated" evidence="2">
    <location>
        <begin position="72"/>
        <end position="177"/>
    </location>
</feature>
<dbReference type="InterPro" id="IPR041457">
    <property type="entry name" value="CxC2_KDZ-assoc"/>
</dbReference>
<evidence type="ECO:0000256" key="1">
    <source>
        <dbReference type="SAM" id="MobiDB-lite"/>
    </source>
</evidence>